<keyword evidence="3" id="KW-0712">Selenocysteine</keyword>
<feature type="compositionally biased region" description="Gly residues" evidence="6">
    <location>
        <begin position="61"/>
        <end position="72"/>
    </location>
</feature>
<reference evidence="9" key="1">
    <citation type="journal article" date="2019" name="Curr. Biol.">
        <title>Genome Sequence of Striga asiatica Provides Insight into the Evolution of Plant Parasitism.</title>
        <authorList>
            <person name="Yoshida S."/>
            <person name="Kim S."/>
            <person name="Wafula E.K."/>
            <person name="Tanskanen J."/>
            <person name="Kim Y.M."/>
            <person name="Honaas L."/>
            <person name="Yang Z."/>
            <person name="Spallek T."/>
            <person name="Conn C.E."/>
            <person name="Ichihashi Y."/>
            <person name="Cheong K."/>
            <person name="Cui S."/>
            <person name="Der J.P."/>
            <person name="Gundlach H."/>
            <person name="Jiao Y."/>
            <person name="Hori C."/>
            <person name="Ishida J.K."/>
            <person name="Kasahara H."/>
            <person name="Kiba T."/>
            <person name="Kim M.S."/>
            <person name="Koo N."/>
            <person name="Laohavisit A."/>
            <person name="Lee Y.H."/>
            <person name="Lumba S."/>
            <person name="McCourt P."/>
            <person name="Mortimer J.C."/>
            <person name="Mutuku J.M."/>
            <person name="Nomura T."/>
            <person name="Sasaki-Sekimoto Y."/>
            <person name="Seto Y."/>
            <person name="Wang Y."/>
            <person name="Wakatake T."/>
            <person name="Sakakibara H."/>
            <person name="Demura T."/>
            <person name="Yamaguchi S."/>
            <person name="Yoneyama K."/>
            <person name="Manabe R.I."/>
            <person name="Nelson D.C."/>
            <person name="Schulman A.H."/>
            <person name="Timko M.P."/>
            <person name="dePamphilis C.W."/>
            <person name="Choi D."/>
            <person name="Shirasu K."/>
        </authorList>
    </citation>
    <scope>NUCLEOTIDE SEQUENCE [LARGE SCALE GENOMIC DNA]</scope>
    <source>
        <strain evidence="9">cv. UVA1</strain>
    </source>
</reference>
<gene>
    <name evidence="8" type="ORF">STAS_14178</name>
</gene>
<keyword evidence="2 7" id="KW-0812">Transmembrane</keyword>
<name>A0A5A7PY17_STRAF</name>
<evidence type="ECO:0000256" key="7">
    <source>
        <dbReference type="SAM" id="Phobius"/>
    </source>
</evidence>
<accession>A0A5A7PY17</accession>
<keyword evidence="4 7" id="KW-1133">Transmembrane helix</keyword>
<dbReference type="AlphaFoldDB" id="A0A5A7PY17"/>
<evidence type="ECO:0000256" key="3">
    <source>
        <dbReference type="ARBA" id="ARBA00022933"/>
    </source>
</evidence>
<evidence type="ECO:0000313" key="8">
    <source>
        <dbReference type="EMBL" id="GER37755.1"/>
    </source>
</evidence>
<sequence>MAYIERGVVKSKKSFWRVSTFTEVFWAVVNFIMDFFGTLFSLEKSDAYRKGLGRSKKWDGGYPGGGPNGGGPRRAPGRMNNFREIDHDAPPACGSCCGG</sequence>
<evidence type="ECO:0000256" key="4">
    <source>
        <dbReference type="ARBA" id="ARBA00022989"/>
    </source>
</evidence>
<dbReference type="PANTHER" id="PTHR16875">
    <property type="entry name" value="SELENOPROTEIN K"/>
    <property type="match status" value="1"/>
</dbReference>
<dbReference type="Pfam" id="PF10961">
    <property type="entry name" value="SelK_SelG"/>
    <property type="match status" value="1"/>
</dbReference>
<organism evidence="8 9">
    <name type="scientific">Striga asiatica</name>
    <name type="common">Asiatic witchweed</name>
    <name type="synonym">Buchnera asiatica</name>
    <dbReference type="NCBI Taxonomy" id="4170"/>
    <lineage>
        <taxon>Eukaryota</taxon>
        <taxon>Viridiplantae</taxon>
        <taxon>Streptophyta</taxon>
        <taxon>Embryophyta</taxon>
        <taxon>Tracheophyta</taxon>
        <taxon>Spermatophyta</taxon>
        <taxon>Magnoliopsida</taxon>
        <taxon>eudicotyledons</taxon>
        <taxon>Gunneridae</taxon>
        <taxon>Pentapetalae</taxon>
        <taxon>asterids</taxon>
        <taxon>lamiids</taxon>
        <taxon>Lamiales</taxon>
        <taxon>Orobanchaceae</taxon>
        <taxon>Buchnereae</taxon>
        <taxon>Striga</taxon>
    </lineage>
</organism>
<evidence type="ECO:0000256" key="2">
    <source>
        <dbReference type="ARBA" id="ARBA00022692"/>
    </source>
</evidence>
<protein>
    <submittedName>
        <fullName evidence="8">Glycine-rich family protein</fullName>
    </submittedName>
</protein>
<feature type="region of interest" description="Disordered" evidence="6">
    <location>
        <begin position="57"/>
        <end position="78"/>
    </location>
</feature>
<feature type="transmembrane region" description="Helical" evidence="7">
    <location>
        <begin position="24"/>
        <end position="42"/>
    </location>
</feature>
<comment type="subcellular location">
    <subcellularLocation>
        <location evidence="1">Membrane</location>
        <topology evidence="1">Single-pass membrane protein</topology>
    </subcellularLocation>
</comment>
<proteinExistence type="predicted"/>
<dbReference type="GO" id="GO:0005789">
    <property type="term" value="C:endoplasmic reticulum membrane"/>
    <property type="evidence" value="ECO:0007669"/>
    <property type="project" value="TreeGrafter"/>
</dbReference>
<dbReference type="Proteomes" id="UP000325081">
    <property type="component" value="Unassembled WGS sequence"/>
</dbReference>
<keyword evidence="5 7" id="KW-0472">Membrane</keyword>
<dbReference type="PANTHER" id="PTHR16875:SF0">
    <property type="entry name" value="SELENOPROTEIN K"/>
    <property type="match status" value="1"/>
</dbReference>
<keyword evidence="9" id="KW-1185">Reference proteome</keyword>
<comment type="caution">
    <text evidence="8">The sequence shown here is derived from an EMBL/GenBank/DDBJ whole genome shotgun (WGS) entry which is preliminary data.</text>
</comment>
<evidence type="ECO:0000256" key="6">
    <source>
        <dbReference type="SAM" id="MobiDB-lite"/>
    </source>
</evidence>
<evidence type="ECO:0000256" key="1">
    <source>
        <dbReference type="ARBA" id="ARBA00004167"/>
    </source>
</evidence>
<dbReference type="GO" id="GO:0005794">
    <property type="term" value="C:Golgi apparatus"/>
    <property type="evidence" value="ECO:0007669"/>
    <property type="project" value="TreeGrafter"/>
</dbReference>
<dbReference type="GO" id="GO:0032469">
    <property type="term" value="P:endoplasmic reticulum calcium ion homeostasis"/>
    <property type="evidence" value="ECO:0007669"/>
    <property type="project" value="TreeGrafter"/>
</dbReference>
<dbReference type="InterPro" id="IPR024491">
    <property type="entry name" value="Se_SelK/SelG"/>
</dbReference>
<dbReference type="GO" id="GO:0006816">
    <property type="term" value="P:calcium ion transport"/>
    <property type="evidence" value="ECO:0007669"/>
    <property type="project" value="TreeGrafter"/>
</dbReference>
<dbReference type="OrthoDB" id="167295at2759"/>
<evidence type="ECO:0000256" key="5">
    <source>
        <dbReference type="ARBA" id="ARBA00023136"/>
    </source>
</evidence>
<evidence type="ECO:0000313" key="9">
    <source>
        <dbReference type="Proteomes" id="UP000325081"/>
    </source>
</evidence>
<dbReference type="EMBL" id="BKCP01005405">
    <property type="protein sequence ID" value="GER37755.1"/>
    <property type="molecule type" value="Genomic_DNA"/>
</dbReference>